<evidence type="ECO:0000256" key="2">
    <source>
        <dbReference type="ARBA" id="ARBA00009843"/>
    </source>
</evidence>
<feature type="transmembrane region" description="Helical" evidence="8">
    <location>
        <begin position="246"/>
        <end position="275"/>
    </location>
</feature>
<dbReference type="AlphaFoldDB" id="A0A411HKL6"/>
<evidence type="ECO:0000256" key="8">
    <source>
        <dbReference type="SAM" id="Phobius"/>
    </source>
</evidence>
<evidence type="ECO:0000256" key="4">
    <source>
        <dbReference type="ARBA" id="ARBA00022475"/>
    </source>
</evidence>
<evidence type="ECO:0000256" key="1">
    <source>
        <dbReference type="ARBA" id="ARBA00004651"/>
    </source>
</evidence>
<feature type="transmembrane region" description="Helical" evidence="8">
    <location>
        <begin position="175"/>
        <end position="198"/>
    </location>
</feature>
<dbReference type="GO" id="GO:0005886">
    <property type="term" value="C:plasma membrane"/>
    <property type="evidence" value="ECO:0007669"/>
    <property type="project" value="UniProtKB-SubCell"/>
</dbReference>
<comment type="similarity">
    <text evidence="2">Belongs to the CitM (TC 2.A.11) transporter family.</text>
</comment>
<dbReference type="GO" id="GO:0015105">
    <property type="term" value="F:arsenite transmembrane transporter activity"/>
    <property type="evidence" value="ECO:0007669"/>
    <property type="project" value="InterPro"/>
</dbReference>
<dbReference type="PANTHER" id="PTHR43302:SF5">
    <property type="entry name" value="TRANSPORTER ARSB-RELATED"/>
    <property type="match status" value="1"/>
</dbReference>
<dbReference type="InterPro" id="IPR004680">
    <property type="entry name" value="Cit_transptr-like_dom"/>
</dbReference>
<feature type="transmembrane region" description="Helical" evidence="8">
    <location>
        <begin position="364"/>
        <end position="388"/>
    </location>
</feature>
<feature type="transmembrane region" description="Helical" evidence="8">
    <location>
        <begin position="287"/>
        <end position="306"/>
    </location>
</feature>
<evidence type="ECO:0000256" key="5">
    <source>
        <dbReference type="ARBA" id="ARBA00022692"/>
    </source>
</evidence>
<dbReference type="KEGG" id="xbc:ELE36_12135"/>
<feature type="transmembrane region" description="Helical" evidence="8">
    <location>
        <begin position="408"/>
        <end position="427"/>
    </location>
</feature>
<feature type="transmembrane region" description="Helical" evidence="8">
    <location>
        <begin position="326"/>
        <end position="352"/>
    </location>
</feature>
<dbReference type="PANTHER" id="PTHR43302">
    <property type="entry name" value="TRANSPORTER ARSB-RELATED"/>
    <property type="match status" value="1"/>
</dbReference>
<protein>
    <submittedName>
        <fullName evidence="10">Anion transporter</fullName>
    </submittedName>
</protein>
<evidence type="ECO:0000256" key="6">
    <source>
        <dbReference type="ARBA" id="ARBA00022989"/>
    </source>
</evidence>
<keyword evidence="3" id="KW-0813">Transport</keyword>
<keyword evidence="6 8" id="KW-1133">Transmembrane helix</keyword>
<dbReference type="OrthoDB" id="9766267at2"/>
<sequence length="429" mass="46604">MLWITWIVFALTYLGLAIGKVPGTRMDRAAIALVGATLMLCLGVLTLREAVAADSIDYETLLLLFGMMVLVGFLQLSGVFIRLTNVLLARIRTPHVLLATIIFLSGVLSAFLVNDVVCVAITPLILHLVQKLRFDPLPQLIGLATAANIGSVATITGNPQNMIIGVQSQISYLDFALHLAPIALLGLLVDFFLIALIYRKRLAAKRDPDLVPSQPANAKIGADKHIPHQEKVPDRPIHRWLQTKSVIVAVVTVILFFTGLPIALIAIGAAAVLLVDRIKSEKIYRRIDWSLLLMFTGLFVVVHAFQLNVVNGWDVAHWRWLQTPSAGLLSLASAALSNLVSNVPAVLLFEPVMHAITPAAQSNAWLTLAMSSTLAGNLTILGSVANLIVVESAKRGGVPISFWEYSRVGLPLTLLTLAIGIVWLQFVHY</sequence>
<dbReference type="Proteomes" id="UP000291562">
    <property type="component" value="Chromosome"/>
</dbReference>
<dbReference type="EMBL" id="CP035704">
    <property type="protein sequence ID" value="QBB71038.1"/>
    <property type="molecule type" value="Genomic_DNA"/>
</dbReference>
<feature type="transmembrane region" description="Helical" evidence="8">
    <location>
        <begin position="29"/>
        <end position="48"/>
    </location>
</feature>
<reference evidence="10 11" key="1">
    <citation type="submission" date="2019-01" db="EMBL/GenBank/DDBJ databases">
        <title>Pseudolysobacter antarctica gen. nov., sp. nov., isolated from Fildes Peninsula, Antarctica.</title>
        <authorList>
            <person name="Wei Z."/>
            <person name="Peng F."/>
        </authorList>
    </citation>
    <scope>NUCLEOTIDE SEQUENCE [LARGE SCALE GENOMIC DNA]</scope>
    <source>
        <strain evidence="10 11">AQ6-296</strain>
    </source>
</reference>
<dbReference type="Pfam" id="PF03600">
    <property type="entry name" value="CitMHS"/>
    <property type="match status" value="1"/>
</dbReference>
<name>A0A411HKL6_9GAMM</name>
<organism evidence="10 11">
    <name type="scientific">Pseudolysobacter antarcticus</name>
    <dbReference type="NCBI Taxonomy" id="2511995"/>
    <lineage>
        <taxon>Bacteria</taxon>
        <taxon>Pseudomonadati</taxon>
        <taxon>Pseudomonadota</taxon>
        <taxon>Gammaproteobacteria</taxon>
        <taxon>Lysobacterales</taxon>
        <taxon>Rhodanobacteraceae</taxon>
        <taxon>Pseudolysobacter</taxon>
    </lineage>
</organism>
<feature type="domain" description="Citrate transporter-like" evidence="9">
    <location>
        <begin position="20"/>
        <end position="375"/>
    </location>
</feature>
<dbReference type="PRINTS" id="PR00758">
    <property type="entry name" value="ARSENICPUMP"/>
</dbReference>
<keyword evidence="5 8" id="KW-0812">Transmembrane</keyword>
<evidence type="ECO:0000313" key="10">
    <source>
        <dbReference type="EMBL" id="QBB71038.1"/>
    </source>
</evidence>
<proteinExistence type="inferred from homology"/>
<comment type="subcellular location">
    <subcellularLocation>
        <location evidence="1">Cell membrane</location>
        <topology evidence="1">Multi-pass membrane protein</topology>
    </subcellularLocation>
</comment>
<feature type="transmembrane region" description="Helical" evidence="8">
    <location>
        <begin position="60"/>
        <end position="81"/>
    </location>
</feature>
<keyword evidence="7 8" id="KW-0472">Membrane</keyword>
<evidence type="ECO:0000259" key="9">
    <source>
        <dbReference type="Pfam" id="PF03600"/>
    </source>
</evidence>
<feature type="transmembrane region" description="Helical" evidence="8">
    <location>
        <begin position="101"/>
        <end position="126"/>
    </location>
</feature>
<evidence type="ECO:0000256" key="3">
    <source>
        <dbReference type="ARBA" id="ARBA00022448"/>
    </source>
</evidence>
<keyword evidence="11" id="KW-1185">Reference proteome</keyword>
<evidence type="ECO:0000256" key="7">
    <source>
        <dbReference type="ARBA" id="ARBA00023136"/>
    </source>
</evidence>
<accession>A0A411HKL6</accession>
<gene>
    <name evidence="10" type="ORF">ELE36_12135</name>
</gene>
<keyword evidence="4" id="KW-1003">Cell membrane</keyword>
<dbReference type="CDD" id="cd01117">
    <property type="entry name" value="YbiR_permease"/>
    <property type="match status" value="1"/>
</dbReference>
<evidence type="ECO:0000313" key="11">
    <source>
        <dbReference type="Proteomes" id="UP000291562"/>
    </source>
</evidence>
<dbReference type="RefSeq" id="WP_129833650.1">
    <property type="nucleotide sequence ID" value="NZ_CP035704.1"/>
</dbReference>
<dbReference type="InterPro" id="IPR000802">
    <property type="entry name" value="Arsenical_pump_ArsB"/>
</dbReference>